<evidence type="ECO:0000313" key="4">
    <source>
        <dbReference type="EMBL" id="NIJ12298.1"/>
    </source>
</evidence>
<evidence type="ECO:0000256" key="1">
    <source>
        <dbReference type="SAM" id="MobiDB-lite"/>
    </source>
</evidence>
<dbReference type="EMBL" id="JAAOYM010000001">
    <property type="protein sequence ID" value="NIJ12298.1"/>
    <property type="molecule type" value="Genomic_DNA"/>
</dbReference>
<dbReference type="InterPro" id="IPR023158">
    <property type="entry name" value="YerB-like_sf"/>
</dbReference>
<evidence type="ECO:0000259" key="3">
    <source>
        <dbReference type="Pfam" id="PF17479"/>
    </source>
</evidence>
<dbReference type="SUPFAM" id="SSF159774">
    <property type="entry name" value="YerB-like"/>
    <property type="match status" value="1"/>
</dbReference>
<dbReference type="Pfam" id="PF17479">
    <property type="entry name" value="DUF3048_C"/>
    <property type="match status" value="1"/>
</dbReference>
<dbReference type="InterPro" id="IPR035328">
    <property type="entry name" value="DUF3048_C"/>
</dbReference>
<dbReference type="AlphaFoldDB" id="A0A7X5UR90"/>
<dbReference type="Pfam" id="PF11258">
    <property type="entry name" value="DUF3048"/>
    <property type="match status" value="1"/>
</dbReference>
<name>A0A7X5UR90_9PSEU</name>
<protein>
    <recommendedName>
        <fullName evidence="6">DUF3048 domain-containing protein</fullName>
    </recommendedName>
</protein>
<accession>A0A7X5UR90</accession>
<evidence type="ECO:0008006" key="6">
    <source>
        <dbReference type="Google" id="ProtNLM"/>
    </source>
</evidence>
<dbReference type="Gene3D" id="3.50.90.10">
    <property type="entry name" value="YerB-like"/>
    <property type="match status" value="1"/>
</dbReference>
<feature type="domain" description="DUF3048" evidence="3">
    <location>
        <begin position="208"/>
        <end position="321"/>
    </location>
</feature>
<reference evidence="4 5" key="1">
    <citation type="submission" date="2020-03" db="EMBL/GenBank/DDBJ databases">
        <title>Sequencing the genomes of 1000 actinobacteria strains.</title>
        <authorList>
            <person name="Klenk H.-P."/>
        </authorList>
    </citation>
    <scope>NUCLEOTIDE SEQUENCE [LARGE SCALE GENOMIC DNA]</scope>
    <source>
        <strain evidence="4 5">DSM 45685</strain>
    </source>
</reference>
<dbReference type="InterPro" id="IPR021416">
    <property type="entry name" value="DUF3048_N"/>
</dbReference>
<feature type="region of interest" description="Disordered" evidence="1">
    <location>
        <begin position="34"/>
        <end position="59"/>
    </location>
</feature>
<sequence length="326" mass="33990">MRAKAIRRLLAAVAVFVVVGAAVAALLLFGGDDERPAAPPPSRPPSTTSAPSSTPPPRDPVLVVKIDNVSAARPQTGLAAADVVYVEPVEGGLTRLAAVYSGQLPPVAGPVRSARETDAELLAQYGHPTLVFSGAAPAIMDLLRAAPLTVVTELSHPGAYYRDPGRPRPHNLYTRPADLPVGTGAGPSRVLRFGVAPAGGRATTEHTVSYRAASYHLRWSAQQRRWLVSLDGSSLISSGAGQVGAATVVIQQVRVEPGRGVRDSTGSLSPFARTVGTGKVTVLRDGLAFEGTWSRPTAAEGTRFTTKDGEPLRLAKGPVWVLLVGS</sequence>
<dbReference type="Proteomes" id="UP000545493">
    <property type="component" value="Unassembled WGS sequence"/>
</dbReference>
<feature type="domain" description="DUF3048" evidence="2">
    <location>
        <begin position="56"/>
        <end position="179"/>
    </location>
</feature>
<evidence type="ECO:0000313" key="5">
    <source>
        <dbReference type="Proteomes" id="UP000545493"/>
    </source>
</evidence>
<evidence type="ECO:0000259" key="2">
    <source>
        <dbReference type="Pfam" id="PF11258"/>
    </source>
</evidence>
<gene>
    <name evidence="4" type="ORF">FHU38_002642</name>
</gene>
<proteinExistence type="predicted"/>
<keyword evidence="5" id="KW-1185">Reference proteome</keyword>
<dbReference type="RefSeq" id="WP_167170854.1">
    <property type="nucleotide sequence ID" value="NZ_JAAOYM010000001.1"/>
</dbReference>
<organism evidence="4 5">
    <name type="scientific">Saccharomonospora amisosensis</name>
    <dbReference type="NCBI Taxonomy" id="1128677"/>
    <lineage>
        <taxon>Bacteria</taxon>
        <taxon>Bacillati</taxon>
        <taxon>Actinomycetota</taxon>
        <taxon>Actinomycetes</taxon>
        <taxon>Pseudonocardiales</taxon>
        <taxon>Pseudonocardiaceae</taxon>
        <taxon>Saccharomonospora</taxon>
    </lineage>
</organism>
<comment type="caution">
    <text evidence="4">The sequence shown here is derived from an EMBL/GenBank/DDBJ whole genome shotgun (WGS) entry which is preliminary data.</text>
</comment>